<dbReference type="PANTHER" id="PTHR33048:SF18">
    <property type="entry name" value="INTEGRAL MEMBRANE PROTEIN"/>
    <property type="match status" value="1"/>
</dbReference>
<dbReference type="AlphaFoldDB" id="A0A6A5Z546"/>
<name>A0A6A5Z546_9PLEO</name>
<dbReference type="EMBL" id="ML977326">
    <property type="protein sequence ID" value="KAF2114226.1"/>
    <property type="molecule type" value="Genomic_DNA"/>
</dbReference>
<evidence type="ECO:0000259" key="8">
    <source>
        <dbReference type="Pfam" id="PF20684"/>
    </source>
</evidence>
<dbReference type="InterPro" id="IPR052337">
    <property type="entry name" value="SAT4-like"/>
</dbReference>
<evidence type="ECO:0000313" key="9">
    <source>
        <dbReference type="EMBL" id="KAF2114226.1"/>
    </source>
</evidence>
<comment type="similarity">
    <text evidence="5">Belongs to the SAT4 family.</text>
</comment>
<dbReference type="Pfam" id="PF20684">
    <property type="entry name" value="Fung_rhodopsin"/>
    <property type="match status" value="1"/>
</dbReference>
<evidence type="ECO:0000256" key="6">
    <source>
        <dbReference type="SAM" id="MobiDB-lite"/>
    </source>
</evidence>
<dbReference type="OrthoDB" id="5398388at2759"/>
<protein>
    <recommendedName>
        <fullName evidence="8">Rhodopsin domain-containing protein</fullName>
    </recommendedName>
</protein>
<evidence type="ECO:0000313" key="10">
    <source>
        <dbReference type="Proteomes" id="UP000799770"/>
    </source>
</evidence>
<organism evidence="9 10">
    <name type="scientific">Lophiotrema nucula</name>
    <dbReference type="NCBI Taxonomy" id="690887"/>
    <lineage>
        <taxon>Eukaryota</taxon>
        <taxon>Fungi</taxon>
        <taxon>Dikarya</taxon>
        <taxon>Ascomycota</taxon>
        <taxon>Pezizomycotina</taxon>
        <taxon>Dothideomycetes</taxon>
        <taxon>Pleosporomycetidae</taxon>
        <taxon>Pleosporales</taxon>
        <taxon>Lophiotremataceae</taxon>
        <taxon>Lophiotrema</taxon>
    </lineage>
</organism>
<evidence type="ECO:0000256" key="4">
    <source>
        <dbReference type="ARBA" id="ARBA00023136"/>
    </source>
</evidence>
<evidence type="ECO:0000256" key="3">
    <source>
        <dbReference type="ARBA" id="ARBA00022989"/>
    </source>
</evidence>
<dbReference type="Proteomes" id="UP000799770">
    <property type="component" value="Unassembled WGS sequence"/>
</dbReference>
<evidence type="ECO:0000256" key="7">
    <source>
        <dbReference type="SAM" id="Phobius"/>
    </source>
</evidence>
<reference evidence="9" key="1">
    <citation type="journal article" date="2020" name="Stud. Mycol.">
        <title>101 Dothideomycetes genomes: a test case for predicting lifestyles and emergence of pathogens.</title>
        <authorList>
            <person name="Haridas S."/>
            <person name="Albert R."/>
            <person name="Binder M."/>
            <person name="Bloem J."/>
            <person name="Labutti K."/>
            <person name="Salamov A."/>
            <person name="Andreopoulos B."/>
            <person name="Baker S."/>
            <person name="Barry K."/>
            <person name="Bills G."/>
            <person name="Bluhm B."/>
            <person name="Cannon C."/>
            <person name="Castanera R."/>
            <person name="Culley D."/>
            <person name="Daum C."/>
            <person name="Ezra D."/>
            <person name="Gonzalez J."/>
            <person name="Henrissat B."/>
            <person name="Kuo A."/>
            <person name="Liang C."/>
            <person name="Lipzen A."/>
            <person name="Lutzoni F."/>
            <person name="Magnuson J."/>
            <person name="Mondo S."/>
            <person name="Nolan M."/>
            <person name="Ohm R."/>
            <person name="Pangilinan J."/>
            <person name="Park H.-J."/>
            <person name="Ramirez L."/>
            <person name="Alfaro M."/>
            <person name="Sun H."/>
            <person name="Tritt A."/>
            <person name="Yoshinaga Y."/>
            <person name="Zwiers L.-H."/>
            <person name="Turgeon B."/>
            <person name="Goodwin S."/>
            <person name="Spatafora J."/>
            <person name="Crous P."/>
            <person name="Grigoriev I."/>
        </authorList>
    </citation>
    <scope>NUCLEOTIDE SEQUENCE</scope>
    <source>
        <strain evidence="9">CBS 627.86</strain>
    </source>
</reference>
<feature type="non-terminal residue" evidence="9">
    <location>
        <position position="1"/>
    </location>
</feature>
<feature type="region of interest" description="Disordered" evidence="6">
    <location>
        <begin position="214"/>
        <end position="236"/>
    </location>
</feature>
<keyword evidence="4 7" id="KW-0472">Membrane</keyword>
<feature type="transmembrane region" description="Helical" evidence="7">
    <location>
        <begin position="6"/>
        <end position="29"/>
    </location>
</feature>
<gene>
    <name evidence="9" type="ORF">BDV96DRAFT_661507</name>
</gene>
<keyword evidence="2 7" id="KW-0812">Transmembrane</keyword>
<evidence type="ECO:0000256" key="2">
    <source>
        <dbReference type="ARBA" id="ARBA00022692"/>
    </source>
</evidence>
<dbReference type="GO" id="GO:0016020">
    <property type="term" value="C:membrane"/>
    <property type="evidence" value="ECO:0007669"/>
    <property type="project" value="UniProtKB-SubCell"/>
</dbReference>
<keyword evidence="3 7" id="KW-1133">Transmembrane helix</keyword>
<comment type="subcellular location">
    <subcellularLocation>
        <location evidence="1">Membrane</location>
        <topology evidence="1">Multi-pass membrane protein</topology>
    </subcellularLocation>
</comment>
<dbReference type="PANTHER" id="PTHR33048">
    <property type="entry name" value="PTH11-LIKE INTEGRAL MEMBRANE PROTEIN (AFU_ORTHOLOGUE AFUA_5G11245)"/>
    <property type="match status" value="1"/>
</dbReference>
<accession>A0A6A5Z546</accession>
<feature type="transmembrane region" description="Helical" evidence="7">
    <location>
        <begin position="41"/>
        <end position="63"/>
    </location>
</feature>
<sequence>LTHIVQCSFIVGSLALWPLTTVKLSVLLFYKRIFQVSRIRVAIWIGILIVSCWGIVFFLLVLLQMDPISSIWGAHPGRLRYDVAKVGPAVAGSSIGLDLAVLSFPIPLILRLHMSTKQKLGVVLMFLFGSFAVVAATARLVLLIKSMQQIVQTIEGFTRTGVRIQSLNAIFVILEPNCSIIAACFPCYGPLFRRSRQQPFALVYSTPRKSSRSYVKVDDTRGERDPQIELGYRSES</sequence>
<feature type="transmembrane region" description="Helical" evidence="7">
    <location>
        <begin position="122"/>
        <end position="144"/>
    </location>
</feature>
<feature type="domain" description="Rhodopsin" evidence="8">
    <location>
        <begin position="18"/>
        <end position="194"/>
    </location>
</feature>
<proteinExistence type="inferred from homology"/>
<dbReference type="InterPro" id="IPR049326">
    <property type="entry name" value="Rhodopsin_dom_fungi"/>
</dbReference>
<evidence type="ECO:0000256" key="5">
    <source>
        <dbReference type="ARBA" id="ARBA00038359"/>
    </source>
</evidence>
<evidence type="ECO:0000256" key="1">
    <source>
        <dbReference type="ARBA" id="ARBA00004141"/>
    </source>
</evidence>
<keyword evidence="10" id="KW-1185">Reference proteome</keyword>
<feature type="compositionally biased region" description="Basic and acidic residues" evidence="6">
    <location>
        <begin position="215"/>
        <end position="236"/>
    </location>
</feature>